<dbReference type="AlphaFoldDB" id="A0A285JV05"/>
<dbReference type="EMBL" id="OBDY01000026">
    <property type="protein sequence ID" value="SNY64160.1"/>
    <property type="molecule type" value="Genomic_DNA"/>
</dbReference>
<gene>
    <name evidence="1" type="ORF">SAMN05421748_12655</name>
</gene>
<keyword evidence="2" id="KW-1185">Reference proteome</keyword>
<dbReference type="Gene3D" id="3.30.750.24">
    <property type="entry name" value="STAS domain"/>
    <property type="match status" value="1"/>
</dbReference>
<organism evidence="1 2">
    <name type="scientific">Paractinoplanes atraurantiacus</name>
    <dbReference type="NCBI Taxonomy" id="1036182"/>
    <lineage>
        <taxon>Bacteria</taxon>
        <taxon>Bacillati</taxon>
        <taxon>Actinomycetota</taxon>
        <taxon>Actinomycetes</taxon>
        <taxon>Micromonosporales</taxon>
        <taxon>Micromonosporaceae</taxon>
        <taxon>Paractinoplanes</taxon>
    </lineage>
</organism>
<dbReference type="RefSeq" id="WP_097327041.1">
    <property type="nucleotide sequence ID" value="NZ_OBDY01000026.1"/>
</dbReference>
<evidence type="ECO:0000313" key="2">
    <source>
        <dbReference type="Proteomes" id="UP000219612"/>
    </source>
</evidence>
<protein>
    <recommendedName>
        <fullName evidence="3">STAS domain-containing protein</fullName>
    </recommendedName>
</protein>
<dbReference type="InterPro" id="IPR036513">
    <property type="entry name" value="STAS_dom_sf"/>
</dbReference>
<evidence type="ECO:0008006" key="3">
    <source>
        <dbReference type="Google" id="ProtNLM"/>
    </source>
</evidence>
<reference evidence="1 2" key="1">
    <citation type="submission" date="2017-09" db="EMBL/GenBank/DDBJ databases">
        <authorList>
            <person name="Ehlers B."/>
            <person name="Leendertz F.H."/>
        </authorList>
    </citation>
    <scope>NUCLEOTIDE SEQUENCE [LARGE SCALE GENOMIC DNA]</scope>
    <source>
        <strain evidence="1 2">CGMCC 4.6857</strain>
    </source>
</reference>
<proteinExistence type="predicted"/>
<dbReference type="OrthoDB" id="3364147at2"/>
<evidence type="ECO:0000313" key="1">
    <source>
        <dbReference type="EMBL" id="SNY64160.1"/>
    </source>
</evidence>
<name>A0A285JV05_9ACTN</name>
<dbReference type="SUPFAM" id="SSF52091">
    <property type="entry name" value="SpoIIaa-like"/>
    <property type="match status" value="1"/>
</dbReference>
<accession>A0A285JV05</accession>
<dbReference type="Proteomes" id="UP000219612">
    <property type="component" value="Unassembled WGS sequence"/>
</dbReference>
<sequence>MTLTLTHAVDNATVELAVRGRWTRRTAVDVYQALCKGLAEHPSAIIIDVREMSDLDGASAPTWIAASHAAQTLHPPAQVALCAPPTRRLVRRLRQLGCARFMSLFVTVDQARSAVAGALPVTDRLQLRWLPPHLDALINVHDLIALADRAWDVPTMAGTAQDVARDLVEDSLAFAATPMLFTICRRSGSLYLSLRDRDPTLPPLRRPTDRLPVVTARSFVWGAAAIHDGKVVWAVVRPDQ</sequence>